<dbReference type="GeneID" id="98141555"/>
<keyword evidence="3" id="KW-1185">Reference proteome</keyword>
<evidence type="ECO:0000313" key="2">
    <source>
        <dbReference type="EMBL" id="KAL2863058.1"/>
    </source>
</evidence>
<feature type="region of interest" description="Disordered" evidence="1">
    <location>
        <begin position="32"/>
        <end position="51"/>
    </location>
</feature>
<dbReference type="RefSeq" id="XP_070882037.1">
    <property type="nucleotide sequence ID" value="XM_071026483.1"/>
</dbReference>
<feature type="region of interest" description="Disordered" evidence="1">
    <location>
        <begin position="119"/>
        <end position="143"/>
    </location>
</feature>
<evidence type="ECO:0000256" key="1">
    <source>
        <dbReference type="SAM" id="MobiDB-lite"/>
    </source>
</evidence>
<gene>
    <name evidence="2" type="ORF">BJX67DRAFT_269146</name>
</gene>
<evidence type="ECO:0000313" key="3">
    <source>
        <dbReference type="Proteomes" id="UP001610432"/>
    </source>
</evidence>
<reference evidence="2 3" key="1">
    <citation type="submission" date="2024-07" db="EMBL/GenBank/DDBJ databases">
        <title>Section-level genome sequencing and comparative genomics of Aspergillus sections Usti and Cavernicolus.</title>
        <authorList>
            <consortium name="Lawrence Berkeley National Laboratory"/>
            <person name="Nybo J.L."/>
            <person name="Vesth T.C."/>
            <person name="Theobald S."/>
            <person name="Frisvad J.C."/>
            <person name="Larsen T.O."/>
            <person name="Kjaerboelling I."/>
            <person name="Rothschild-Mancinelli K."/>
            <person name="Lyhne E.K."/>
            <person name="Kogle M.E."/>
            <person name="Barry K."/>
            <person name="Clum A."/>
            <person name="Na H."/>
            <person name="Ledsgaard L."/>
            <person name="Lin J."/>
            <person name="Lipzen A."/>
            <person name="Kuo A."/>
            <person name="Riley R."/>
            <person name="Mondo S."/>
            <person name="Labutti K."/>
            <person name="Haridas S."/>
            <person name="Pangalinan J."/>
            <person name="Salamov A.A."/>
            <person name="Simmons B.A."/>
            <person name="Magnuson J.K."/>
            <person name="Chen J."/>
            <person name="Drula E."/>
            <person name="Henrissat B."/>
            <person name="Wiebenga A."/>
            <person name="Lubbers R.J."/>
            <person name="Gomes A.C."/>
            <person name="Macurrencykelacurrency M.R."/>
            <person name="Stajich J."/>
            <person name="Grigoriev I.V."/>
            <person name="Mortensen U.H."/>
            <person name="De Vries R.P."/>
            <person name="Baker S.E."/>
            <person name="Andersen M.R."/>
        </authorList>
    </citation>
    <scope>NUCLEOTIDE SEQUENCE [LARGE SCALE GENOMIC DNA]</scope>
    <source>
        <strain evidence="2 3">CBS 449.75</strain>
    </source>
</reference>
<comment type="caution">
    <text evidence="2">The sequence shown here is derived from an EMBL/GenBank/DDBJ whole genome shotgun (WGS) entry which is preliminary data.</text>
</comment>
<name>A0ABR4LET3_9EURO</name>
<protein>
    <submittedName>
        <fullName evidence="2">Uncharacterized protein</fullName>
    </submittedName>
</protein>
<dbReference type="EMBL" id="JBFXLQ010000057">
    <property type="protein sequence ID" value="KAL2863058.1"/>
    <property type="molecule type" value="Genomic_DNA"/>
</dbReference>
<organism evidence="2 3">
    <name type="scientific">Aspergillus lucknowensis</name>
    <dbReference type="NCBI Taxonomy" id="176173"/>
    <lineage>
        <taxon>Eukaryota</taxon>
        <taxon>Fungi</taxon>
        <taxon>Dikarya</taxon>
        <taxon>Ascomycota</taxon>
        <taxon>Pezizomycotina</taxon>
        <taxon>Eurotiomycetes</taxon>
        <taxon>Eurotiomycetidae</taxon>
        <taxon>Eurotiales</taxon>
        <taxon>Aspergillaceae</taxon>
        <taxon>Aspergillus</taxon>
        <taxon>Aspergillus subgen. Nidulantes</taxon>
    </lineage>
</organism>
<proteinExistence type="predicted"/>
<accession>A0ABR4LET3</accession>
<sequence>MLPPPNNNNDDSLLQHLDKLSARPHVRYRRPVTGIRAPPPYTAGIPSQGQEYDDDYYEEYDHDYDDDAVYDYENTAKDQPYPARIIPPPDSKTLTINLNSSVQINGDGNTIVIATGLVNHHPHPQRSSDNPDANDRPSPGSKLANTTAAIVAALQRSGVYPSSSTSSPLGCGSGPASVTIDIDAGVRVDGARNVVCFGSAASLPAAVAAGGRSRTRETGTRTGTHNVAGRKRRAQSVCLPPLSFLTFSFGIESIANVIFRPGACHAI</sequence>
<dbReference type="Proteomes" id="UP001610432">
    <property type="component" value="Unassembled WGS sequence"/>
</dbReference>